<organism evidence="2 3">
    <name type="scientific">Aphanomyces euteiches</name>
    <dbReference type="NCBI Taxonomy" id="100861"/>
    <lineage>
        <taxon>Eukaryota</taxon>
        <taxon>Sar</taxon>
        <taxon>Stramenopiles</taxon>
        <taxon>Oomycota</taxon>
        <taxon>Saprolegniomycetes</taxon>
        <taxon>Saprolegniales</taxon>
        <taxon>Verrucalvaceae</taxon>
        <taxon>Aphanomyces</taxon>
    </lineage>
</organism>
<feature type="domain" description="Single-strand DNA deaminase toxin A-like C-terminal" evidence="1">
    <location>
        <begin position="88"/>
        <end position="146"/>
    </location>
</feature>
<evidence type="ECO:0000313" key="3">
    <source>
        <dbReference type="Proteomes" id="UP000481153"/>
    </source>
</evidence>
<reference evidence="2 3" key="1">
    <citation type="submission" date="2019-07" db="EMBL/GenBank/DDBJ databases">
        <title>Genomics analysis of Aphanomyces spp. identifies a new class of oomycete effector associated with host adaptation.</title>
        <authorList>
            <person name="Gaulin E."/>
        </authorList>
    </citation>
    <scope>NUCLEOTIDE SEQUENCE [LARGE SCALE GENOMIC DNA]</scope>
    <source>
        <strain evidence="2 3">ATCC 201684</strain>
    </source>
</reference>
<dbReference type="VEuPathDB" id="FungiDB:AeMF1_019737"/>
<dbReference type="EMBL" id="VJMJ01000013">
    <property type="protein sequence ID" value="KAF0743588.1"/>
    <property type="molecule type" value="Genomic_DNA"/>
</dbReference>
<evidence type="ECO:0000259" key="1">
    <source>
        <dbReference type="Pfam" id="PF24120"/>
    </source>
</evidence>
<gene>
    <name evidence="2" type="ORF">Ae201684_001732</name>
</gene>
<dbReference type="Proteomes" id="UP000481153">
    <property type="component" value="Unassembled WGS sequence"/>
</dbReference>
<dbReference type="InterPro" id="IPR057517">
    <property type="entry name" value="SsdA-like_C"/>
</dbReference>
<protein>
    <recommendedName>
        <fullName evidence="1">Single-strand DNA deaminase toxin A-like C-terminal domain-containing protein</fullName>
    </recommendedName>
</protein>
<proteinExistence type="predicted"/>
<keyword evidence="3" id="KW-1185">Reference proteome</keyword>
<evidence type="ECO:0000313" key="2">
    <source>
        <dbReference type="EMBL" id="KAF0743588.1"/>
    </source>
</evidence>
<name>A0A6G0XT77_9STRA</name>
<sequence length="219" mass="24321">MAANESSNAMAAATSYYTFSAFLGEDQSRVYLSLPHREQIQLFQAYLTFLQTERVQFPTSKRATTCYAAVSDASESTPELEQVVAGVTLSGFGVCGTDSAYLPQCDLSIGAAWLADAIGHQYVVENATVLNSRSFMFGWCHAEKQKLTDLHRKINDKAAWQAIRLVVDRDMCRDCIAFATAMAKHEDHVIKIQDPKCTRLFCPDDSVREIDDGHPPKGR</sequence>
<comment type="caution">
    <text evidence="2">The sequence shown here is derived from an EMBL/GenBank/DDBJ whole genome shotgun (WGS) entry which is preliminary data.</text>
</comment>
<accession>A0A6G0XT77</accession>
<dbReference type="AlphaFoldDB" id="A0A6G0XT77"/>
<dbReference type="Pfam" id="PF24120">
    <property type="entry name" value="SsdA_C"/>
    <property type="match status" value="1"/>
</dbReference>